<evidence type="ECO:0000313" key="3">
    <source>
        <dbReference type="Proteomes" id="UP000002255"/>
    </source>
</evidence>
<dbReference type="RefSeq" id="WP_012879795.1">
    <property type="nucleotide sequence ID" value="NC_013530.1"/>
</dbReference>
<accession>D1BZS5</accession>
<reference evidence="3" key="1">
    <citation type="submission" date="2009-11" db="EMBL/GenBank/DDBJ databases">
        <title>The complete chromosome of Xylanimonas cellulosilytica DSM 15894.</title>
        <authorList>
            <consortium name="US DOE Joint Genome Institute (JGI-PGF)"/>
            <person name="Lucas S."/>
            <person name="Copeland A."/>
            <person name="Lapidus A."/>
            <person name="Glavina del Rio T."/>
            <person name="Dalin E."/>
            <person name="Tice H."/>
            <person name="Bruce D."/>
            <person name="Goodwin L."/>
            <person name="Pitluck S."/>
            <person name="Kyrpides N."/>
            <person name="Mavromatis K."/>
            <person name="Ivanova N."/>
            <person name="Mikhailova N."/>
            <person name="Foster B."/>
            <person name="Clum A."/>
            <person name="Brettin T."/>
            <person name="Detter J.C."/>
            <person name="Han C."/>
            <person name="Larimer F."/>
            <person name="Land M."/>
            <person name="Hauser L."/>
            <person name="Markowitz V."/>
            <person name="Cheng J.F."/>
            <person name="Hugenholtz P."/>
            <person name="Woyke T."/>
            <person name="Wu D."/>
            <person name="Gehrich-Schroeter G."/>
            <person name="Schneider S."/>
            <person name="Pukall S.R."/>
            <person name="Klenk H.P."/>
            <person name="Eisen J.A."/>
        </authorList>
    </citation>
    <scope>NUCLEOTIDE SEQUENCE [LARGE SCALE GENOMIC DNA]</scope>
    <source>
        <strain evidence="3">DSM 15894 / CECT 5975 / LMG 20990 / XIL07</strain>
    </source>
</reference>
<evidence type="ECO:0000256" key="1">
    <source>
        <dbReference type="SAM" id="Phobius"/>
    </source>
</evidence>
<name>D1BZS5_XYLCX</name>
<sequence>MDRSTSPSVASQDIDRQPFTVTSKRLWSAIWVAFAAAMSVAAVDYVTLFMSALFPGWVWCVTTGGLLLAAGVVTVFMDVAFVRRERGSLRRDVVAKVVACVVFAVWALELWRALGTGCFGQECAAVPQAVTLFVVFPVVPLAALTLVGYLVRRGRVRTPHPTRRSGARRVDTA</sequence>
<dbReference type="HOGENOM" id="CLU_1546972_0_0_11"/>
<evidence type="ECO:0000313" key="2">
    <source>
        <dbReference type="EMBL" id="ACZ32053.1"/>
    </source>
</evidence>
<dbReference type="Proteomes" id="UP000002255">
    <property type="component" value="Chromosome"/>
</dbReference>
<keyword evidence="1" id="KW-1133">Transmembrane helix</keyword>
<organism evidence="2 3">
    <name type="scientific">Xylanimonas cellulosilytica (strain DSM 15894 / JCM 12276 / CECT 5975 / KCTC 9989 / LMG 20990 / NBRC 107835 / XIL07)</name>
    <dbReference type="NCBI Taxonomy" id="446471"/>
    <lineage>
        <taxon>Bacteria</taxon>
        <taxon>Bacillati</taxon>
        <taxon>Actinomycetota</taxon>
        <taxon>Actinomycetes</taxon>
        <taxon>Micrococcales</taxon>
        <taxon>Promicromonosporaceae</taxon>
        <taxon>Xylanimonas</taxon>
    </lineage>
</organism>
<protein>
    <submittedName>
        <fullName evidence="2">Uncharacterized protein</fullName>
    </submittedName>
</protein>
<keyword evidence="1" id="KW-0472">Membrane</keyword>
<dbReference type="AlphaFoldDB" id="D1BZS5"/>
<keyword evidence="3" id="KW-1185">Reference proteome</keyword>
<gene>
    <name evidence="2" type="ordered locus">Xcel_3049</name>
</gene>
<reference evidence="2 3" key="2">
    <citation type="journal article" date="2010" name="Stand. Genomic Sci.">
        <title>Complete genome sequence of Xylanimonas cellulosilytica type strain (XIL07).</title>
        <authorList>
            <person name="Foster B."/>
            <person name="Pukall R."/>
            <person name="Abt B."/>
            <person name="Nolan M."/>
            <person name="Glavina Del Rio T."/>
            <person name="Chen F."/>
            <person name="Lucas S."/>
            <person name="Tice H."/>
            <person name="Pitluck S."/>
            <person name="Cheng J.-F."/>
            <person name="Chertkov O."/>
            <person name="Brettin T."/>
            <person name="Han C."/>
            <person name="Detter J.C."/>
            <person name="Bruce D."/>
            <person name="Goodwin L."/>
            <person name="Ivanova N."/>
            <person name="Mavromatis K."/>
            <person name="Pati A."/>
            <person name="Mikhailova N."/>
            <person name="Chen A."/>
            <person name="Palaniappan K."/>
            <person name="Land M."/>
            <person name="Hauser L."/>
            <person name="Chang Y.-J."/>
            <person name="Jeffries C.D."/>
            <person name="Chain P."/>
            <person name="Rohde M."/>
            <person name="Goeker M."/>
            <person name="Bristow J."/>
            <person name="Eisen J.A."/>
            <person name="Markowitz V."/>
            <person name="Hugenholtz P."/>
            <person name="Kyrpides N.C."/>
            <person name="Klenk H.-P."/>
            <person name="Lapidus A."/>
        </authorList>
    </citation>
    <scope>NUCLEOTIDE SEQUENCE [LARGE SCALE GENOMIC DNA]</scope>
    <source>
        <strain evidence="3">DSM 15894 / CECT 5975 / LMG 20990 / XIL07</strain>
    </source>
</reference>
<feature type="transmembrane region" description="Helical" evidence="1">
    <location>
        <begin position="93"/>
        <end position="114"/>
    </location>
</feature>
<proteinExistence type="predicted"/>
<dbReference type="KEGG" id="xce:Xcel_3049"/>
<feature type="transmembrane region" description="Helical" evidence="1">
    <location>
        <begin position="126"/>
        <end position="151"/>
    </location>
</feature>
<feature type="transmembrane region" description="Helical" evidence="1">
    <location>
        <begin position="26"/>
        <end position="50"/>
    </location>
</feature>
<dbReference type="EMBL" id="CP001821">
    <property type="protein sequence ID" value="ACZ32053.1"/>
    <property type="molecule type" value="Genomic_DNA"/>
</dbReference>
<feature type="transmembrane region" description="Helical" evidence="1">
    <location>
        <begin position="56"/>
        <end position="81"/>
    </location>
</feature>
<keyword evidence="1" id="KW-0812">Transmembrane</keyword>